<dbReference type="GO" id="GO:0006351">
    <property type="term" value="P:DNA-templated transcription"/>
    <property type="evidence" value="ECO:0007669"/>
    <property type="project" value="InterPro"/>
</dbReference>
<evidence type="ECO:0000256" key="4">
    <source>
        <dbReference type="ARBA" id="ARBA00023163"/>
    </source>
</evidence>
<protein>
    <recommendedName>
        <fullName evidence="7">Zn(2)-C6 fungal-type domain-containing protein</fullName>
    </recommendedName>
</protein>
<dbReference type="SMART" id="SM00066">
    <property type="entry name" value="GAL4"/>
    <property type="match status" value="1"/>
</dbReference>
<dbReference type="AlphaFoldDB" id="A0A2T4AN19"/>
<evidence type="ECO:0000256" key="5">
    <source>
        <dbReference type="ARBA" id="ARBA00023242"/>
    </source>
</evidence>
<reference evidence="8 9" key="1">
    <citation type="submission" date="2016-07" db="EMBL/GenBank/DDBJ databases">
        <title>Multiple horizontal gene transfer events from other fungi enriched the ability of initially mycotrophic Trichoderma (Ascomycota) to feed on dead plant biomass.</title>
        <authorList>
            <consortium name="DOE Joint Genome Institute"/>
            <person name="Aerts A."/>
            <person name="Atanasova L."/>
            <person name="Chenthamara K."/>
            <person name="Zhang J."/>
            <person name="Grujic M."/>
            <person name="Henrissat B."/>
            <person name="Kuo A."/>
            <person name="Salamov A."/>
            <person name="Lipzen A."/>
            <person name="Labutti K."/>
            <person name="Barry K."/>
            <person name="Miao Y."/>
            <person name="Rahimi M.J."/>
            <person name="Shen Q."/>
            <person name="Grigoriev I.V."/>
            <person name="Kubicek C.P."/>
            <person name="Druzhinina I.S."/>
        </authorList>
    </citation>
    <scope>NUCLEOTIDE SEQUENCE [LARGE SCALE GENOMIC DNA]</scope>
    <source>
        <strain evidence="8 9">CBS 226.95</strain>
    </source>
</reference>
<dbReference type="PROSITE" id="PS50048">
    <property type="entry name" value="ZN2_CY6_FUNGAL_2"/>
    <property type="match status" value="1"/>
</dbReference>
<dbReference type="PANTHER" id="PTHR47424:SF3">
    <property type="entry name" value="REGULATORY PROTEIN GAL4"/>
    <property type="match status" value="1"/>
</dbReference>
<evidence type="ECO:0000313" key="8">
    <source>
        <dbReference type="EMBL" id="PTB58452.1"/>
    </source>
</evidence>
<evidence type="ECO:0000256" key="3">
    <source>
        <dbReference type="ARBA" id="ARBA00023125"/>
    </source>
</evidence>
<name>A0A2T4AN19_TRIHA</name>
<keyword evidence="2" id="KW-0805">Transcription regulation</keyword>
<gene>
    <name evidence="8" type="ORF">M431DRAFT_132863</name>
</gene>
<dbReference type="CDD" id="cd00067">
    <property type="entry name" value="GAL4"/>
    <property type="match status" value="1"/>
</dbReference>
<accession>A0A2T4AN19</accession>
<feature type="compositionally biased region" description="Polar residues" evidence="6">
    <location>
        <begin position="127"/>
        <end position="167"/>
    </location>
</feature>
<dbReference type="Pfam" id="PF04082">
    <property type="entry name" value="Fungal_trans"/>
    <property type="match status" value="1"/>
</dbReference>
<sequence>MSQDDYEYYSTLTLDGPTIGARDDPLSSPRISNPHIATEKPKPRRKRVTLACDSCRDRKTRCDGVRPICGPCKRRKKASCDFQEDTLKPSRYASKLERRITALEEQSSKANMSVRDVELAHKEASKGQRTPNEPNQCKLQPNDSPVNSVSRTSAGSGSVISDLTSTRKTAKPKRQWSTASERRASQNMDAMVAIPFSANSRDGYYGNSSSVAFLNWVVKSAQTSASCGELLPEPAHLSQPPHGYDLEEPRHIDAADFDLPQRRVADSLVQTFFQLVHPLYPLLHQPTFMASYEQLWTSSYNPVDSAIRSDIQDSIFHAMLNLVFAMGCPFSTTIPPQDRSSRASKFFRRAQGALSFNILEADSLPSVQFLLLTSLYLQSISHAHRCWNTVGLAIRAAQGLGLHMDDESSPCPPSRLETEMKRRIWHICVTLDRVLAMTFGRPTMTSHKWTVQLPELIDDEYLTEANHHGSSSGLQPATVTPRIGCFIYTLKLFCIMDDILSAFYNIPDGMESTNKPSERQLPDLDFTSMVELDRRLNEFEAALPSWLTPSGCETTPDATQLGCNALQVNVLRARFLHTRLLLLRPVFLAYVQKCAVERTNPTSTGISGFDQQFYLYGSNRCIATSHDIISHLHANITSLAQPAPWYVVYFTLIAATTLFAARLGSRISVDSPAATFDTSWERCTNILNHLKGLTQSAAQGIAVLQSLYQRVSTSSVGGIDAFDDQPVERLDASGEPPVSSAFYINDDHVSSILRNPLTGEDWFRNTSLNLDWLELELEESIN</sequence>
<dbReference type="PANTHER" id="PTHR47424">
    <property type="entry name" value="REGULATORY PROTEIN GAL4"/>
    <property type="match status" value="1"/>
</dbReference>
<evidence type="ECO:0000313" key="9">
    <source>
        <dbReference type="Proteomes" id="UP000241690"/>
    </source>
</evidence>
<feature type="region of interest" description="Disordered" evidence="6">
    <location>
        <begin position="17"/>
        <end position="44"/>
    </location>
</feature>
<dbReference type="GO" id="GO:0005634">
    <property type="term" value="C:nucleus"/>
    <property type="evidence" value="ECO:0007669"/>
    <property type="project" value="TreeGrafter"/>
</dbReference>
<dbReference type="STRING" id="983964.A0A2T4AN19"/>
<dbReference type="SUPFAM" id="SSF57701">
    <property type="entry name" value="Zn2/Cys6 DNA-binding domain"/>
    <property type="match status" value="1"/>
</dbReference>
<evidence type="ECO:0000256" key="2">
    <source>
        <dbReference type="ARBA" id="ARBA00023015"/>
    </source>
</evidence>
<dbReference type="Gene3D" id="4.10.240.10">
    <property type="entry name" value="Zn(2)-C6 fungal-type DNA-binding domain"/>
    <property type="match status" value="1"/>
</dbReference>
<dbReference type="InterPro" id="IPR051127">
    <property type="entry name" value="Fungal_SecMet_Regulators"/>
</dbReference>
<feature type="region of interest" description="Disordered" evidence="6">
    <location>
        <begin position="121"/>
        <end position="184"/>
    </location>
</feature>
<dbReference type="Proteomes" id="UP000241690">
    <property type="component" value="Unassembled WGS sequence"/>
</dbReference>
<dbReference type="Pfam" id="PF00172">
    <property type="entry name" value="Zn_clus"/>
    <property type="match status" value="1"/>
</dbReference>
<dbReference type="CDD" id="cd12148">
    <property type="entry name" value="fungal_TF_MHR"/>
    <property type="match status" value="1"/>
</dbReference>
<dbReference type="GO" id="GO:0000978">
    <property type="term" value="F:RNA polymerase II cis-regulatory region sequence-specific DNA binding"/>
    <property type="evidence" value="ECO:0007669"/>
    <property type="project" value="TreeGrafter"/>
</dbReference>
<keyword evidence="1" id="KW-0479">Metal-binding</keyword>
<proteinExistence type="predicted"/>
<evidence type="ECO:0000256" key="1">
    <source>
        <dbReference type="ARBA" id="ARBA00022723"/>
    </source>
</evidence>
<feature type="domain" description="Zn(2)-C6 fungal-type" evidence="7">
    <location>
        <begin position="51"/>
        <end position="82"/>
    </location>
</feature>
<dbReference type="GO" id="GO:0000435">
    <property type="term" value="P:positive regulation of transcription from RNA polymerase II promoter by galactose"/>
    <property type="evidence" value="ECO:0007669"/>
    <property type="project" value="TreeGrafter"/>
</dbReference>
<dbReference type="SMART" id="SM00906">
    <property type="entry name" value="Fungal_trans"/>
    <property type="match status" value="1"/>
</dbReference>
<dbReference type="InterPro" id="IPR007219">
    <property type="entry name" value="XnlR_reg_dom"/>
</dbReference>
<evidence type="ECO:0000256" key="6">
    <source>
        <dbReference type="SAM" id="MobiDB-lite"/>
    </source>
</evidence>
<keyword evidence="9" id="KW-1185">Reference proteome</keyword>
<keyword evidence="5" id="KW-0539">Nucleus</keyword>
<dbReference type="PROSITE" id="PS00463">
    <property type="entry name" value="ZN2_CY6_FUNGAL_1"/>
    <property type="match status" value="1"/>
</dbReference>
<dbReference type="GO" id="GO:0008270">
    <property type="term" value="F:zinc ion binding"/>
    <property type="evidence" value="ECO:0007669"/>
    <property type="project" value="InterPro"/>
</dbReference>
<dbReference type="GO" id="GO:0000981">
    <property type="term" value="F:DNA-binding transcription factor activity, RNA polymerase II-specific"/>
    <property type="evidence" value="ECO:0007669"/>
    <property type="project" value="InterPro"/>
</dbReference>
<dbReference type="GeneID" id="36621048"/>
<organism evidence="8 9">
    <name type="scientific">Trichoderma harzianum CBS 226.95</name>
    <dbReference type="NCBI Taxonomy" id="983964"/>
    <lineage>
        <taxon>Eukaryota</taxon>
        <taxon>Fungi</taxon>
        <taxon>Dikarya</taxon>
        <taxon>Ascomycota</taxon>
        <taxon>Pezizomycotina</taxon>
        <taxon>Sordariomycetes</taxon>
        <taxon>Hypocreomycetidae</taxon>
        <taxon>Hypocreales</taxon>
        <taxon>Hypocreaceae</taxon>
        <taxon>Trichoderma</taxon>
    </lineage>
</organism>
<dbReference type="InterPro" id="IPR001138">
    <property type="entry name" value="Zn2Cys6_DnaBD"/>
</dbReference>
<dbReference type="EMBL" id="KZ679676">
    <property type="protein sequence ID" value="PTB58452.1"/>
    <property type="molecule type" value="Genomic_DNA"/>
</dbReference>
<keyword evidence="4" id="KW-0804">Transcription</keyword>
<dbReference type="InterPro" id="IPR036864">
    <property type="entry name" value="Zn2-C6_fun-type_DNA-bd_sf"/>
</dbReference>
<evidence type="ECO:0000259" key="7">
    <source>
        <dbReference type="PROSITE" id="PS50048"/>
    </source>
</evidence>
<keyword evidence="3" id="KW-0238">DNA-binding</keyword>
<dbReference type="RefSeq" id="XP_024778129.1">
    <property type="nucleotide sequence ID" value="XM_024912489.1"/>
</dbReference>